<accession>A0A1M6N2B2</accession>
<reference evidence="1 2" key="1">
    <citation type="submission" date="2016-11" db="EMBL/GenBank/DDBJ databases">
        <authorList>
            <person name="Jaros S."/>
            <person name="Januszkiewicz K."/>
            <person name="Wedrychowicz H."/>
        </authorList>
    </citation>
    <scope>NUCLEOTIDE SEQUENCE [LARGE SCALE GENOMIC DNA]</scope>
    <source>
        <strain evidence="1 2">GAS499</strain>
    </source>
</reference>
<dbReference type="EMBL" id="LT670844">
    <property type="protein sequence ID" value="SHJ89837.1"/>
    <property type="molecule type" value="Genomic_DNA"/>
</dbReference>
<proteinExistence type="predicted"/>
<sequence>MSRGIGRVGAKLLAIFVDEPADFHPTSKLCKRVYGVAKVEKKHRVAVLRGMQTLVERDKVSIWRLRLENEKCDDEWFNGSRIRAPRHSSPLRSRRS</sequence>
<name>A0A1M6N2B2_9BRAD</name>
<gene>
    <name evidence="1" type="ORF">SAMN05444159_1834</name>
</gene>
<dbReference type="Proteomes" id="UP000189935">
    <property type="component" value="Chromosome I"/>
</dbReference>
<evidence type="ECO:0000313" key="2">
    <source>
        <dbReference type="Proteomes" id="UP000189935"/>
    </source>
</evidence>
<protein>
    <submittedName>
        <fullName evidence="1">Uncharacterized protein</fullName>
    </submittedName>
</protein>
<evidence type="ECO:0000313" key="1">
    <source>
        <dbReference type="EMBL" id="SHJ89837.1"/>
    </source>
</evidence>
<organism evidence="1 2">
    <name type="scientific">Bradyrhizobium lablabi</name>
    <dbReference type="NCBI Taxonomy" id="722472"/>
    <lineage>
        <taxon>Bacteria</taxon>
        <taxon>Pseudomonadati</taxon>
        <taxon>Pseudomonadota</taxon>
        <taxon>Alphaproteobacteria</taxon>
        <taxon>Hyphomicrobiales</taxon>
        <taxon>Nitrobacteraceae</taxon>
        <taxon>Bradyrhizobium</taxon>
    </lineage>
</organism>
<dbReference type="AlphaFoldDB" id="A0A1M6N2B2"/>